<evidence type="ECO:0000313" key="4">
    <source>
        <dbReference type="Proteomes" id="UP001341840"/>
    </source>
</evidence>
<dbReference type="EMBL" id="JASCZI010030241">
    <property type="protein sequence ID" value="MED6119587.1"/>
    <property type="molecule type" value="Genomic_DNA"/>
</dbReference>
<evidence type="ECO:0000256" key="2">
    <source>
        <dbReference type="SAM" id="Phobius"/>
    </source>
</evidence>
<dbReference type="PROSITE" id="PS51421">
    <property type="entry name" value="RAS"/>
    <property type="match status" value="1"/>
</dbReference>
<protein>
    <submittedName>
        <fullName evidence="3">Uncharacterized protein</fullName>
    </submittedName>
</protein>
<dbReference type="Gene3D" id="3.40.50.300">
    <property type="entry name" value="P-loop containing nucleotide triphosphate hydrolases"/>
    <property type="match status" value="1"/>
</dbReference>
<gene>
    <name evidence="3" type="ORF">PIB30_013021</name>
</gene>
<keyword evidence="1" id="KW-0547">Nucleotide-binding</keyword>
<evidence type="ECO:0000256" key="1">
    <source>
        <dbReference type="ARBA" id="ARBA00022741"/>
    </source>
</evidence>
<dbReference type="InterPro" id="IPR001806">
    <property type="entry name" value="Small_GTPase"/>
</dbReference>
<name>A0ABU6R6G4_9FABA</name>
<dbReference type="Proteomes" id="UP001341840">
    <property type="component" value="Unassembled WGS sequence"/>
</dbReference>
<sequence>MALVANKSDLEPNREVEIQEGEQFAHESGMFYIETSAKTGENINELFYEIAKRLAKAYAPKLIGMKLNNEMQDRRKSEEAMVFKKVQNVTAGEAVAEEKTLLLHRKRAAGAGTRPKSRATCGGNWSAAAPTTAVVAFFFFQSVALLLSLSL</sequence>
<proteinExistence type="predicted"/>
<keyword evidence="2" id="KW-0472">Membrane</keyword>
<evidence type="ECO:0000313" key="3">
    <source>
        <dbReference type="EMBL" id="MED6119587.1"/>
    </source>
</evidence>
<organism evidence="3 4">
    <name type="scientific">Stylosanthes scabra</name>
    <dbReference type="NCBI Taxonomy" id="79078"/>
    <lineage>
        <taxon>Eukaryota</taxon>
        <taxon>Viridiplantae</taxon>
        <taxon>Streptophyta</taxon>
        <taxon>Embryophyta</taxon>
        <taxon>Tracheophyta</taxon>
        <taxon>Spermatophyta</taxon>
        <taxon>Magnoliopsida</taxon>
        <taxon>eudicotyledons</taxon>
        <taxon>Gunneridae</taxon>
        <taxon>Pentapetalae</taxon>
        <taxon>rosids</taxon>
        <taxon>fabids</taxon>
        <taxon>Fabales</taxon>
        <taxon>Fabaceae</taxon>
        <taxon>Papilionoideae</taxon>
        <taxon>50 kb inversion clade</taxon>
        <taxon>dalbergioids sensu lato</taxon>
        <taxon>Dalbergieae</taxon>
        <taxon>Pterocarpus clade</taxon>
        <taxon>Stylosanthes</taxon>
    </lineage>
</organism>
<feature type="transmembrane region" description="Helical" evidence="2">
    <location>
        <begin position="125"/>
        <end position="149"/>
    </location>
</feature>
<dbReference type="PROSITE" id="PS51419">
    <property type="entry name" value="RAB"/>
    <property type="match status" value="1"/>
</dbReference>
<dbReference type="Pfam" id="PF00071">
    <property type="entry name" value="Ras"/>
    <property type="match status" value="1"/>
</dbReference>
<comment type="caution">
    <text evidence="3">The sequence shown here is derived from an EMBL/GenBank/DDBJ whole genome shotgun (WGS) entry which is preliminary data.</text>
</comment>
<dbReference type="PANTHER" id="PTHR47978">
    <property type="match status" value="1"/>
</dbReference>
<dbReference type="InterPro" id="IPR027417">
    <property type="entry name" value="P-loop_NTPase"/>
</dbReference>
<keyword evidence="2" id="KW-1133">Transmembrane helix</keyword>
<keyword evidence="2" id="KW-0812">Transmembrane</keyword>
<keyword evidence="4" id="KW-1185">Reference proteome</keyword>
<reference evidence="3 4" key="1">
    <citation type="journal article" date="2023" name="Plants (Basel)">
        <title>Bridging the Gap: Combining Genomics and Transcriptomics Approaches to Understand Stylosanthes scabra, an Orphan Legume from the Brazilian Caatinga.</title>
        <authorList>
            <person name="Ferreira-Neto J.R.C."/>
            <person name="da Silva M.D."/>
            <person name="Binneck E."/>
            <person name="de Melo N.F."/>
            <person name="da Silva R.H."/>
            <person name="de Melo A.L.T.M."/>
            <person name="Pandolfi V."/>
            <person name="Bustamante F.O."/>
            <person name="Brasileiro-Vidal A.C."/>
            <person name="Benko-Iseppon A.M."/>
        </authorList>
    </citation>
    <scope>NUCLEOTIDE SEQUENCE [LARGE SCALE GENOMIC DNA]</scope>
    <source>
        <tissue evidence="3">Leaves</tissue>
    </source>
</reference>
<accession>A0ABU6R6G4</accession>
<dbReference type="SUPFAM" id="SSF52540">
    <property type="entry name" value="P-loop containing nucleoside triphosphate hydrolases"/>
    <property type="match status" value="1"/>
</dbReference>